<dbReference type="PANTHER" id="PTHR46361">
    <property type="entry name" value="ELECTRON CARRIER/ PROTEIN DISULFIDE OXIDOREDUCTASE"/>
    <property type="match status" value="1"/>
</dbReference>
<proteinExistence type="predicted"/>
<evidence type="ECO:0000259" key="1">
    <source>
        <dbReference type="Pfam" id="PF04784"/>
    </source>
</evidence>
<keyword evidence="3" id="KW-1185">Reference proteome</keyword>
<dbReference type="RefSeq" id="WP_260747959.1">
    <property type="nucleotide sequence ID" value="NZ_CP092109.1"/>
</dbReference>
<protein>
    <submittedName>
        <fullName evidence="2">DUF547 domain-containing protein</fullName>
    </submittedName>
</protein>
<evidence type="ECO:0000313" key="2">
    <source>
        <dbReference type="EMBL" id="UWZ79607.1"/>
    </source>
</evidence>
<dbReference type="EMBL" id="CP092109">
    <property type="protein sequence ID" value="UWZ79607.1"/>
    <property type="molecule type" value="Genomic_DNA"/>
</dbReference>
<sequence>MNLVLNTMIALLLICALPGKIFAGPKAELWPRWQAHDPAGTQKVDHSAWQAFMDEYLVTDHPSGVNLVRYGAVKPEDRKNLDEYLDKLQETAVSQLNRDEQMAYWLNFYNALTVQVILEHYPVNSIRRINISPGWFTRGPWGAELVEVEGEKLTLDDMEHRILRPIWQDARIHYGVNCASIGCPNLQPHAFTAANTDELLTLGAREHINHPRGVTVEDRRLRLSYIYDWFQEDFEGSEEGVLRHLKKYAEPALAEQLKNFRGRITYDYDWSLNDSP</sequence>
<name>A0ABY5ZKB6_9BACT</name>
<organism evidence="2 3">
    <name type="scientific">Geoalkalibacter halelectricus</name>
    <dbReference type="NCBI Taxonomy" id="2847045"/>
    <lineage>
        <taxon>Bacteria</taxon>
        <taxon>Pseudomonadati</taxon>
        <taxon>Thermodesulfobacteriota</taxon>
        <taxon>Desulfuromonadia</taxon>
        <taxon>Desulfuromonadales</taxon>
        <taxon>Geoalkalibacteraceae</taxon>
        <taxon>Geoalkalibacter</taxon>
    </lineage>
</organism>
<dbReference type="Proteomes" id="UP001060414">
    <property type="component" value="Chromosome"/>
</dbReference>
<accession>A0ABY5ZKB6</accession>
<gene>
    <name evidence="2" type="ORF">L9S41_18285</name>
</gene>
<dbReference type="Pfam" id="PF04784">
    <property type="entry name" value="DUF547"/>
    <property type="match status" value="1"/>
</dbReference>
<feature type="domain" description="DUF547" evidence="1">
    <location>
        <begin position="94"/>
        <end position="207"/>
    </location>
</feature>
<dbReference type="InterPro" id="IPR006869">
    <property type="entry name" value="DUF547"/>
</dbReference>
<dbReference type="PANTHER" id="PTHR46361:SF3">
    <property type="entry name" value="ELECTRON CARRIER_ PROTEIN DISULFIDE OXIDOREDUCTASE"/>
    <property type="match status" value="1"/>
</dbReference>
<evidence type="ECO:0000313" key="3">
    <source>
        <dbReference type="Proteomes" id="UP001060414"/>
    </source>
</evidence>
<reference evidence="2" key="1">
    <citation type="journal article" date="2022" name="Environ. Microbiol.">
        <title>Geoalkalibacter halelectricus SAP #1 sp. nov. possessing extracellular electron transfer and mineral#reducing capabilities from a haloalkaline environment.</title>
        <authorList>
            <person name="Yadav S."/>
            <person name="Singh R."/>
            <person name="Sundharam S.S."/>
            <person name="Chaudhary S."/>
            <person name="Krishnamurthi S."/>
            <person name="Patil S.A."/>
        </authorList>
    </citation>
    <scope>NUCLEOTIDE SEQUENCE</scope>
    <source>
        <strain evidence="2">SAP-1</strain>
    </source>
</reference>